<dbReference type="RefSeq" id="XP_028029262.1">
    <property type="nucleotide sequence ID" value="XM_028173461.1"/>
</dbReference>
<dbReference type="OrthoDB" id="8113025at2759"/>
<evidence type="ECO:0000313" key="4">
    <source>
        <dbReference type="RefSeq" id="XP_028029262.1"/>
    </source>
</evidence>
<gene>
    <name evidence="4" type="primary">LOC114242338</name>
</gene>
<proteinExistence type="predicted"/>
<dbReference type="AlphaFoldDB" id="A0A6J2JJR7"/>
<evidence type="ECO:0000313" key="3">
    <source>
        <dbReference type="Proteomes" id="UP000504629"/>
    </source>
</evidence>
<protein>
    <submittedName>
        <fullName evidence="4">Fungal protease inhibitor F-like</fullName>
    </submittedName>
</protein>
<name>A0A6J2JJR7_BOMMA</name>
<organism evidence="3 4">
    <name type="scientific">Bombyx mandarina</name>
    <name type="common">Wild silk moth</name>
    <name type="synonym">Wild silkworm</name>
    <dbReference type="NCBI Taxonomy" id="7092"/>
    <lineage>
        <taxon>Eukaryota</taxon>
        <taxon>Metazoa</taxon>
        <taxon>Ecdysozoa</taxon>
        <taxon>Arthropoda</taxon>
        <taxon>Hexapoda</taxon>
        <taxon>Insecta</taxon>
        <taxon>Pterygota</taxon>
        <taxon>Neoptera</taxon>
        <taxon>Endopterygota</taxon>
        <taxon>Lepidoptera</taxon>
        <taxon>Glossata</taxon>
        <taxon>Ditrysia</taxon>
        <taxon>Bombycoidea</taxon>
        <taxon>Bombycidae</taxon>
        <taxon>Bombycinae</taxon>
        <taxon>Bombyx</taxon>
    </lineage>
</organism>
<feature type="domain" description="TIL" evidence="2">
    <location>
        <begin position="27"/>
        <end position="80"/>
    </location>
</feature>
<dbReference type="KEGG" id="bman:114242338"/>
<evidence type="ECO:0000256" key="1">
    <source>
        <dbReference type="SAM" id="SignalP"/>
    </source>
</evidence>
<keyword evidence="1" id="KW-0732">Signal</keyword>
<feature type="signal peptide" evidence="1">
    <location>
        <begin position="1"/>
        <end position="22"/>
    </location>
</feature>
<dbReference type="SUPFAM" id="SSF57567">
    <property type="entry name" value="Serine protease inhibitors"/>
    <property type="match status" value="1"/>
</dbReference>
<dbReference type="Proteomes" id="UP000504629">
    <property type="component" value="Unplaced"/>
</dbReference>
<feature type="chain" id="PRO_5027090157" evidence="1">
    <location>
        <begin position="23"/>
        <end position="80"/>
    </location>
</feature>
<dbReference type="Pfam" id="PF01826">
    <property type="entry name" value="TIL"/>
    <property type="match status" value="1"/>
</dbReference>
<dbReference type="CDD" id="cd19941">
    <property type="entry name" value="TIL"/>
    <property type="match status" value="1"/>
</dbReference>
<sequence length="80" mass="8765">MAAKQYFIVFLIVAVMALEASTTEYGCPENAHWTDDPCVRTCDDPYLTNTACVGALIQTCHCNDGLVFNADRKCVPISDC</sequence>
<keyword evidence="4" id="KW-0646">Protease inhibitor</keyword>
<dbReference type="GeneID" id="114242338"/>
<evidence type="ECO:0000259" key="2">
    <source>
        <dbReference type="Pfam" id="PF01826"/>
    </source>
</evidence>
<dbReference type="InterPro" id="IPR002919">
    <property type="entry name" value="TIL_dom"/>
</dbReference>
<dbReference type="InterPro" id="IPR036084">
    <property type="entry name" value="Ser_inhib-like_sf"/>
</dbReference>
<accession>A0A6J2JJR7</accession>
<keyword evidence="3" id="KW-1185">Reference proteome</keyword>
<dbReference type="GO" id="GO:0030414">
    <property type="term" value="F:peptidase inhibitor activity"/>
    <property type="evidence" value="ECO:0007669"/>
    <property type="project" value="UniProtKB-KW"/>
</dbReference>
<reference evidence="4" key="1">
    <citation type="submission" date="2025-08" db="UniProtKB">
        <authorList>
            <consortium name="RefSeq"/>
        </authorList>
    </citation>
    <scope>IDENTIFICATION</scope>
    <source>
        <tissue evidence="4">Silk gland</tissue>
    </source>
</reference>
<dbReference type="Gene3D" id="2.10.25.10">
    <property type="entry name" value="Laminin"/>
    <property type="match status" value="1"/>
</dbReference>